<evidence type="ECO:0000313" key="2">
    <source>
        <dbReference type="Proteomes" id="UP000534294"/>
    </source>
</evidence>
<reference evidence="1 2" key="1">
    <citation type="submission" date="2020-08" db="EMBL/GenBank/DDBJ databases">
        <title>Genomic Encyclopedia of Type Strains, Phase IV (KMG-IV): sequencing the most valuable type-strain genomes for metagenomic binning, comparative biology and taxonomic classification.</title>
        <authorList>
            <person name="Goeker M."/>
        </authorList>
    </citation>
    <scope>NUCLEOTIDE SEQUENCE [LARGE SCALE GENOMIC DNA]</scope>
    <source>
        <strain evidence="1 2">DSM 12251</strain>
    </source>
</reference>
<comment type="caution">
    <text evidence="1">The sequence shown here is derived from an EMBL/GenBank/DDBJ whole genome shotgun (WGS) entry which is preliminary data.</text>
</comment>
<gene>
    <name evidence="1" type="ORF">HNQ64_000338</name>
</gene>
<accession>A0A7W7YHA6</accession>
<protein>
    <submittedName>
        <fullName evidence="1">Uncharacterized protein</fullName>
    </submittedName>
</protein>
<sequence length="67" mass="6977">MSATEGEWIARKVVAVRKGPLMNVGVDVKNTTPLPGTRKRGLTLSGKIGGLAVASHVMKKVVVASHA</sequence>
<dbReference type="EMBL" id="JACHIF010000001">
    <property type="protein sequence ID" value="MBB5036104.1"/>
    <property type="molecule type" value="Genomic_DNA"/>
</dbReference>
<keyword evidence="2" id="KW-1185">Reference proteome</keyword>
<organism evidence="1 2">
    <name type="scientific">Prosthecobacter dejongeii</name>
    <dbReference type="NCBI Taxonomy" id="48465"/>
    <lineage>
        <taxon>Bacteria</taxon>
        <taxon>Pseudomonadati</taxon>
        <taxon>Verrucomicrobiota</taxon>
        <taxon>Verrucomicrobiia</taxon>
        <taxon>Verrucomicrobiales</taxon>
        <taxon>Verrucomicrobiaceae</taxon>
        <taxon>Prosthecobacter</taxon>
    </lineage>
</organism>
<dbReference type="RefSeq" id="WP_184204555.1">
    <property type="nucleotide sequence ID" value="NZ_JACHIF010000001.1"/>
</dbReference>
<proteinExistence type="predicted"/>
<evidence type="ECO:0000313" key="1">
    <source>
        <dbReference type="EMBL" id="MBB5036104.1"/>
    </source>
</evidence>
<name>A0A7W7YHA6_9BACT</name>
<dbReference type="Proteomes" id="UP000534294">
    <property type="component" value="Unassembled WGS sequence"/>
</dbReference>
<dbReference type="AlphaFoldDB" id="A0A7W7YHA6"/>